<accession>A0ABR1EP83</accession>
<organism evidence="1 2">
    <name type="scientific">Necator americanus</name>
    <name type="common">Human hookworm</name>
    <dbReference type="NCBI Taxonomy" id="51031"/>
    <lineage>
        <taxon>Eukaryota</taxon>
        <taxon>Metazoa</taxon>
        <taxon>Ecdysozoa</taxon>
        <taxon>Nematoda</taxon>
        <taxon>Chromadorea</taxon>
        <taxon>Rhabditida</taxon>
        <taxon>Rhabditina</taxon>
        <taxon>Rhabditomorpha</taxon>
        <taxon>Strongyloidea</taxon>
        <taxon>Ancylostomatidae</taxon>
        <taxon>Bunostominae</taxon>
        <taxon>Necator</taxon>
    </lineage>
</organism>
<dbReference type="Proteomes" id="UP001303046">
    <property type="component" value="Unassembled WGS sequence"/>
</dbReference>
<protein>
    <submittedName>
        <fullName evidence="1">Uncharacterized protein</fullName>
    </submittedName>
</protein>
<reference evidence="1 2" key="1">
    <citation type="submission" date="2023-08" db="EMBL/GenBank/DDBJ databases">
        <title>A Necator americanus chromosomal reference genome.</title>
        <authorList>
            <person name="Ilik V."/>
            <person name="Petrzelkova K.J."/>
            <person name="Pardy F."/>
            <person name="Fuh T."/>
            <person name="Niatou-Singa F.S."/>
            <person name="Gouil Q."/>
            <person name="Baker L."/>
            <person name="Ritchie M.E."/>
            <person name="Jex A.R."/>
            <person name="Gazzola D."/>
            <person name="Li H."/>
            <person name="Toshio Fujiwara R."/>
            <person name="Zhan B."/>
            <person name="Aroian R.V."/>
            <person name="Pafco B."/>
            <person name="Schwarz E.M."/>
        </authorList>
    </citation>
    <scope>NUCLEOTIDE SEQUENCE [LARGE SCALE GENOMIC DNA]</scope>
    <source>
        <strain evidence="1 2">Aroian</strain>
        <tissue evidence="1">Whole animal</tissue>
    </source>
</reference>
<keyword evidence="2" id="KW-1185">Reference proteome</keyword>
<name>A0ABR1EP83_NECAM</name>
<evidence type="ECO:0000313" key="2">
    <source>
        <dbReference type="Proteomes" id="UP001303046"/>
    </source>
</evidence>
<proteinExistence type="predicted"/>
<evidence type="ECO:0000313" key="1">
    <source>
        <dbReference type="EMBL" id="KAK6764439.1"/>
    </source>
</evidence>
<comment type="caution">
    <text evidence="1">The sequence shown here is derived from an EMBL/GenBank/DDBJ whole genome shotgun (WGS) entry which is preliminary data.</text>
</comment>
<sequence>MGREQHSGARGKWYYPKEHTSDNANRLVDLCEQAGLIVAFAFKRTLCDVAFCSDQRPVQEFRERNRGVPLQPKIDMAGLEDEEL</sequence>
<gene>
    <name evidence="1" type="primary">Necator_chrX.g24837</name>
    <name evidence="1" type="ORF">RB195_024672</name>
</gene>
<dbReference type="EMBL" id="JAVFWL010000006">
    <property type="protein sequence ID" value="KAK6764439.1"/>
    <property type="molecule type" value="Genomic_DNA"/>
</dbReference>